<evidence type="ECO:0000256" key="1">
    <source>
        <dbReference type="ARBA" id="ARBA00009100"/>
    </source>
</evidence>
<dbReference type="InterPro" id="IPR014752">
    <property type="entry name" value="Arrestin-like_C"/>
</dbReference>
<dbReference type="EMBL" id="KZ819287">
    <property type="protein sequence ID" value="PWN99894.1"/>
    <property type="molecule type" value="Genomic_DNA"/>
</dbReference>
<dbReference type="RefSeq" id="XP_025600173.1">
    <property type="nucleotide sequence ID" value="XM_025740517.1"/>
</dbReference>
<evidence type="ECO:0000313" key="3">
    <source>
        <dbReference type="Proteomes" id="UP000245946"/>
    </source>
</evidence>
<comment type="similarity">
    <text evidence="1">Belongs to the VPS26 family.</text>
</comment>
<dbReference type="STRING" id="58919.A0A316ZFT5"/>
<dbReference type="InterPro" id="IPR028934">
    <property type="entry name" value="Vps26-related"/>
</dbReference>
<name>A0A316ZFT5_9BASI</name>
<reference evidence="2 3" key="1">
    <citation type="journal article" date="2018" name="Mol. Biol. Evol.">
        <title>Broad Genomic Sampling Reveals a Smut Pathogenic Ancestry of the Fungal Clade Ustilaginomycotina.</title>
        <authorList>
            <person name="Kijpornyongpan T."/>
            <person name="Mondo S.J."/>
            <person name="Barry K."/>
            <person name="Sandor L."/>
            <person name="Lee J."/>
            <person name="Lipzen A."/>
            <person name="Pangilinan J."/>
            <person name="LaButti K."/>
            <person name="Hainaut M."/>
            <person name="Henrissat B."/>
            <person name="Grigoriev I.V."/>
            <person name="Spatafora J.W."/>
            <person name="Aime M.C."/>
        </authorList>
    </citation>
    <scope>NUCLEOTIDE SEQUENCE [LARGE SCALE GENOMIC DNA]</scope>
    <source>
        <strain evidence="2 3">MCA 4186</strain>
    </source>
</reference>
<dbReference type="GeneID" id="37268063"/>
<evidence type="ECO:0000313" key="2">
    <source>
        <dbReference type="EMBL" id="PWN99894.1"/>
    </source>
</evidence>
<dbReference type="OrthoDB" id="3821113at2759"/>
<dbReference type="FunFam" id="2.60.40.640:FF:000010">
    <property type="entry name" value="Vacuolar protein sorting-associated protein 26"/>
    <property type="match status" value="1"/>
</dbReference>
<protein>
    <submittedName>
        <fullName evidence="2">Putative PEP8-vacuolar protein sorting/targeting protein</fullName>
    </submittedName>
</protein>
<proteinExistence type="inferred from homology"/>
<keyword evidence="3" id="KW-1185">Reference proteome</keyword>
<accession>A0A316ZFT5</accession>
<dbReference type="Pfam" id="PF03643">
    <property type="entry name" value="Vps26"/>
    <property type="match status" value="1"/>
</dbReference>
<dbReference type="GO" id="GO:0006886">
    <property type="term" value="P:intracellular protein transport"/>
    <property type="evidence" value="ECO:0007669"/>
    <property type="project" value="InterPro"/>
</dbReference>
<sequence>MASWLSFSSPLDVELRLAGAEARKMVDVKPDAAAGSSSAAAAAKGAAAAERREKCPVYFDGESVQGTAHIRVRDGKKLAHEGIKVEFVGSIELFYDRGHHYEFVSLVQELASPGEIRQSVALDFDFHNVEKQYESYAGINVRLRYFLRLTIARRMADVVREKELWVHSYRMPPDSNNAIKMEVGIEDCLHIEFEYNKSKYHLKDVIVGKIYFLLVRIKIKHMELSIIRRETTGAAPNQYNESETITKFEIMDGAPVRGETIPIRLFLGGFELTPTFRDVNKKFSTRYYLNLVLIDEENRRYFKQQEITIFRIPEN</sequence>
<dbReference type="Gene3D" id="2.60.40.640">
    <property type="match status" value="2"/>
</dbReference>
<gene>
    <name evidence="2" type="ORF">FA09DRAFT_305898</name>
</gene>
<organism evidence="2 3">
    <name type="scientific">Tilletiopsis washingtonensis</name>
    <dbReference type="NCBI Taxonomy" id="58919"/>
    <lineage>
        <taxon>Eukaryota</taxon>
        <taxon>Fungi</taxon>
        <taxon>Dikarya</taxon>
        <taxon>Basidiomycota</taxon>
        <taxon>Ustilaginomycotina</taxon>
        <taxon>Exobasidiomycetes</taxon>
        <taxon>Entylomatales</taxon>
        <taxon>Entylomatales incertae sedis</taxon>
        <taxon>Tilletiopsis</taxon>
    </lineage>
</organism>
<dbReference type="Proteomes" id="UP000245946">
    <property type="component" value="Unassembled WGS sequence"/>
</dbReference>
<dbReference type="AlphaFoldDB" id="A0A316ZFT5"/>
<dbReference type="PANTHER" id="PTHR12233">
    <property type="entry name" value="VACUOLAR PROTEIN SORTING 26 RELATED"/>
    <property type="match status" value="1"/>
</dbReference>